<organism evidence="2 3">
    <name type="scientific">Marinobacter algicola DG893</name>
    <dbReference type="NCBI Taxonomy" id="443152"/>
    <lineage>
        <taxon>Bacteria</taxon>
        <taxon>Pseudomonadati</taxon>
        <taxon>Pseudomonadota</taxon>
        <taxon>Gammaproteobacteria</taxon>
        <taxon>Pseudomonadales</taxon>
        <taxon>Marinobacteraceae</taxon>
        <taxon>Marinobacter</taxon>
    </lineage>
</organism>
<proteinExistence type="predicted"/>
<gene>
    <name evidence="2" type="ORF">MDG893_09065</name>
</gene>
<evidence type="ECO:0000256" key="1">
    <source>
        <dbReference type="SAM" id="Phobius"/>
    </source>
</evidence>
<dbReference type="RefSeq" id="WP_007154717.1">
    <property type="nucleotide sequence ID" value="NZ_ABCP01000029.1"/>
</dbReference>
<dbReference type="eggNOG" id="ENOG5033MYI">
    <property type="taxonomic scope" value="Bacteria"/>
</dbReference>
<feature type="transmembrane region" description="Helical" evidence="1">
    <location>
        <begin position="20"/>
        <end position="37"/>
    </location>
</feature>
<protein>
    <recommendedName>
        <fullName evidence="4">SMODS and SLOG-associating 2TM effector domain-containing protein</fullName>
    </recommendedName>
</protein>
<reference evidence="2 3" key="1">
    <citation type="submission" date="2007-06" db="EMBL/GenBank/DDBJ databases">
        <authorList>
            <person name="Green D."/>
            <person name="Ferriera S."/>
            <person name="Johnson J."/>
            <person name="Kravitz S."/>
            <person name="Beeson K."/>
            <person name="Sutton G."/>
            <person name="Rogers Y.-H."/>
            <person name="Friedman R."/>
            <person name="Frazier M."/>
            <person name="Venter J.C."/>
        </authorList>
    </citation>
    <scope>NUCLEOTIDE SEQUENCE [LARGE SCALE GENOMIC DNA]</scope>
    <source>
        <strain evidence="2 3">DG893</strain>
    </source>
</reference>
<keyword evidence="1" id="KW-1133">Transmembrane helix</keyword>
<evidence type="ECO:0008006" key="4">
    <source>
        <dbReference type="Google" id="ProtNLM"/>
    </source>
</evidence>
<comment type="caution">
    <text evidence="2">The sequence shown here is derived from an EMBL/GenBank/DDBJ whole genome shotgun (WGS) entry which is preliminary data.</text>
</comment>
<keyword evidence="1" id="KW-0472">Membrane</keyword>
<dbReference type="EMBL" id="ABCP01000029">
    <property type="protein sequence ID" value="EDM46811.1"/>
    <property type="molecule type" value="Genomic_DNA"/>
</dbReference>
<name>A6F383_9GAMM</name>
<accession>A6F383</accession>
<dbReference type="OrthoDB" id="8898775at2"/>
<sequence length="150" mass="17021">MPENLELELSKQFKASQERYVYFVLAASASAIGFAMTQSKTEPLNYFHAPLGLAIFLWAVSFVSGLKVVEYAVSVTFQNQNYLAFKRELHSLQAENKSELIAQFKERLDETVGKQEAKMQLYGGLQSWCLLLGGLFYIVWHGARMWALNA</sequence>
<evidence type="ECO:0000313" key="3">
    <source>
        <dbReference type="Proteomes" id="UP000005856"/>
    </source>
</evidence>
<dbReference type="Proteomes" id="UP000005856">
    <property type="component" value="Unassembled WGS sequence"/>
</dbReference>
<dbReference type="STRING" id="443152.MDG893_09065"/>
<dbReference type="AlphaFoldDB" id="A6F383"/>
<keyword evidence="1" id="KW-0812">Transmembrane</keyword>
<feature type="transmembrane region" description="Helical" evidence="1">
    <location>
        <begin position="49"/>
        <end position="69"/>
    </location>
</feature>
<keyword evidence="3" id="KW-1185">Reference proteome</keyword>
<evidence type="ECO:0000313" key="2">
    <source>
        <dbReference type="EMBL" id="EDM46811.1"/>
    </source>
</evidence>
<feature type="transmembrane region" description="Helical" evidence="1">
    <location>
        <begin position="121"/>
        <end position="140"/>
    </location>
</feature>